<evidence type="ECO:0000313" key="2">
    <source>
        <dbReference type="EMBL" id="KAI9552996.1"/>
    </source>
</evidence>
<sequence>MGKTIVVLFLLNLLAVKMSECGPVVHERTFWSENPLCNFSTPCLDPLTFCGSNVEIISRWFGGYRCYPKKSSMGLCNQSVVCLSGVCNILAFGIGLCL</sequence>
<feature type="chain" id="PRO_5042179975" description="Single domain-containing protein" evidence="1">
    <location>
        <begin position="22"/>
        <end position="98"/>
    </location>
</feature>
<evidence type="ECO:0000313" key="3">
    <source>
        <dbReference type="Proteomes" id="UP000820818"/>
    </source>
</evidence>
<dbReference type="AlphaFoldDB" id="A0AAD5KID5"/>
<proteinExistence type="predicted"/>
<dbReference type="EMBL" id="WJBH02000009">
    <property type="protein sequence ID" value="KAI9552996.1"/>
    <property type="molecule type" value="Genomic_DNA"/>
</dbReference>
<dbReference type="Proteomes" id="UP000820818">
    <property type="component" value="Linkage Group LG9"/>
</dbReference>
<evidence type="ECO:0000256" key="1">
    <source>
        <dbReference type="SAM" id="SignalP"/>
    </source>
</evidence>
<keyword evidence="1" id="KW-0732">Signal</keyword>
<feature type="signal peptide" evidence="1">
    <location>
        <begin position="1"/>
        <end position="21"/>
    </location>
</feature>
<organism evidence="2 3">
    <name type="scientific">Daphnia sinensis</name>
    <dbReference type="NCBI Taxonomy" id="1820382"/>
    <lineage>
        <taxon>Eukaryota</taxon>
        <taxon>Metazoa</taxon>
        <taxon>Ecdysozoa</taxon>
        <taxon>Arthropoda</taxon>
        <taxon>Crustacea</taxon>
        <taxon>Branchiopoda</taxon>
        <taxon>Diplostraca</taxon>
        <taxon>Cladocera</taxon>
        <taxon>Anomopoda</taxon>
        <taxon>Daphniidae</taxon>
        <taxon>Daphnia</taxon>
        <taxon>Daphnia similis group</taxon>
    </lineage>
</organism>
<evidence type="ECO:0008006" key="4">
    <source>
        <dbReference type="Google" id="ProtNLM"/>
    </source>
</evidence>
<reference evidence="2 3" key="1">
    <citation type="submission" date="2022-05" db="EMBL/GenBank/DDBJ databases">
        <title>A multi-omics perspective on studying reproductive biology in Daphnia sinensis.</title>
        <authorList>
            <person name="Jia J."/>
        </authorList>
    </citation>
    <scope>NUCLEOTIDE SEQUENCE [LARGE SCALE GENOMIC DNA]</scope>
    <source>
        <strain evidence="2 3">WSL</strain>
    </source>
</reference>
<comment type="caution">
    <text evidence="2">The sequence shown here is derived from an EMBL/GenBank/DDBJ whole genome shotgun (WGS) entry which is preliminary data.</text>
</comment>
<name>A0AAD5KID5_9CRUS</name>
<accession>A0AAD5KID5</accession>
<protein>
    <recommendedName>
        <fullName evidence="4">Single domain-containing protein</fullName>
    </recommendedName>
</protein>
<keyword evidence="3" id="KW-1185">Reference proteome</keyword>
<gene>
    <name evidence="2" type="ORF">GHT06_020883</name>
</gene>